<keyword evidence="2" id="KW-0238">DNA-binding</keyword>
<evidence type="ECO:0000256" key="2">
    <source>
        <dbReference type="ARBA" id="ARBA00023125"/>
    </source>
</evidence>
<dbReference type="PROSITE" id="PS50949">
    <property type="entry name" value="HTH_GNTR"/>
    <property type="match status" value="1"/>
</dbReference>
<dbReference type="SMART" id="SM00895">
    <property type="entry name" value="FCD"/>
    <property type="match status" value="1"/>
</dbReference>
<comment type="caution">
    <text evidence="6">The sequence shown here is derived from an EMBL/GenBank/DDBJ whole genome shotgun (WGS) entry which is preliminary data.</text>
</comment>
<evidence type="ECO:0000259" key="5">
    <source>
        <dbReference type="PROSITE" id="PS50949"/>
    </source>
</evidence>
<proteinExistence type="predicted"/>
<dbReference type="SUPFAM" id="SSF46785">
    <property type="entry name" value="Winged helix' DNA-binding domain"/>
    <property type="match status" value="1"/>
</dbReference>
<dbReference type="Gene3D" id="1.20.120.530">
    <property type="entry name" value="GntR ligand-binding domain-like"/>
    <property type="match status" value="1"/>
</dbReference>
<dbReference type="CDD" id="cd07377">
    <property type="entry name" value="WHTH_GntR"/>
    <property type="match status" value="1"/>
</dbReference>
<dbReference type="RefSeq" id="WP_194556948.1">
    <property type="nucleotide sequence ID" value="NZ_JADKMY010000002.1"/>
</dbReference>
<feature type="region of interest" description="Disordered" evidence="4">
    <location>
        <begin position="1"/>
        <end position="33"/>
    </location>
</feature>
<dbReference type="PANTHER" id="PTHR43537">
    <property type="entry name" value="TRANSCRIPTIONAL REGULATOR, GNTR FAMILY"/>
    <property type="match status" value="1"/>
</dbReference>
<organism evidence="6 7">
    <name type="scientific">Corynebacterium suicordis DSM 45110</name>
    <dbReference type="NCBI Taxonomy" id="1121369"/>
    <lineage>
        <taxon>Bacteria</taxon>
        <taxon>Bacillati</taxon>
        <taxon>Actinomycetota</taxon>
        <taxon>Actinomycetes</taxon>
        <taxon>Mycobacteriales</taxon>
        <taxon>Corynebacteriaceae</taxon>
        <taxon>Corynebacterium</taxon>
    </lineage>
</organism>
<dbReference type="Pfam" id="PF00392">
    <property type="entry name" value="GntR"/>
    <property type="match status" value="1"/>
</dbReference>
<name>A0ABR9ZLD5_9CORY</name>
<feature type="compositionally biased region" description="Basic and acidic residues" evidence="4">
    <location>
        <begin position="12"/>
        <end position="23"/>
    </location>
</feature>
<dbReference type="Pfam" id="PF07729">
    <property type="entry name" value="FCD"/>
    <property type="match status" value="1"/>
</dbReference>
<gene>
    <name evidence="6" type="ORF">IRY30_08370</name>
</gene>
<evidence type="ECO:0000313" key="6">
    <source>
        <dbReference type="EMBL" id="MBF4554084.1"/>
    </source>
</evidence>
<evidence type="ECO:0000256" key="1">
    <source>
        <dbReference type="ARBA" id="ARBA00023015"/>
    </source>
</evidence>
<dbReference type="InterPro" id="IPR011711">
    <property type="entry name" value="GntR_C"/>
</dbReference>
<dbReference type="SMART" id="SM00345">
    <property type="entry name" value="HTH_GNTR"/>
    <property type="match status" value="1"/>
</dbReference>
<dbReference type="InterPro" id="IPR000524">
    <property type="entry name" value="Tscrpt_reg_HTH_GntR"/>
</dbReference>
<dbReference type="PANTHER" id="PTHR43537:SF45">
    <property type="entry name" value="GNTR FAMILY REGULATORY PROTEIN"/>
    <property type="match status" value="1"/>
</dbReference>
<feature type="domain" description="HTH gntR-type" evidence="5">
    <location>
        <begin position="28"/>
        <end position="95"/>
    </location>
</feature>
<dbReference type="InterPro" id="IPR036390">
    <property type="entry name" value="WH_DNA-bd_sf"/>
</dbReference>
<dbReference type="InterPro" id="IPR008920">
    <property type="entry name" value="TF_FadR/GntR_C"/>
</dbReference>
<evidence type="ECO:0000313" key="7">
    <source>
        <dbReference type="Proteomes" id="UP000635902"/>
    </source>
</evidence>
<protein>
    <submittedName>
        <fullName evidence="6">GntR family transcriptional regulator</fullName>
    </submittedName>
</protein>
<reference evidence="6 7" key="1">
    <citation type="submission" date="2020-10" db="EMBL/GenBank/DDBJ databases">
        <title>Novel species in genus Corynebacterium.</title>
        <authorList>
            <person name="Zhang G."/>
        </authorList>
    </citation>
    <scope>NUCLEOTIDE SEQUENCE [LARGE SCALE GENOMIC DNA]</scope>
    <source>
        <strain evidence="6 7">DSM 45110</strain>
    </source>
</reference>
<accession>A0ABR9ZLD5</accession>
<feature type="compositionally biased region" description="Low complexity" evidence="4">
    <location>
        <begin position="1"/>
        <end position="11"/>
    </location>
</feature>
<dbReference type="Gene3D" id="1.10.10.10">
    <property type="entry name" value="Winged helix-like DNA-binding domain superfamily/Winged helix DNA-binding domain"/>
    <property type="match status" value="1"/>
</dbReference>
<dbReference type="Proteomes" id="UP000635902">
    <property type="component" value="Unassembled WGS sequence"/>
</dbReference>
<evidence type="ECO:0000256" key="4">
    <source>
        <dbReference type="SAM" id="MobiDB-lite"/>
    </source>
</evidence>
<keyword evidence="3" id="KW-0804">Transcription</keyword>
<keyword evidence="7" id="KW-1185">Reference proteome</keyword>
<dbReference type="InterPro" id="IPR036388">
    <property type="entry name" value="WH-like_DNA-bd_sf"/>
</dbReference>
<keyword evidence="1" id="KW-0805">Transcription regulation</keyword>
<sequence>MTSAISPQAEPAEPKPSEPKPSESRPAVNQSDLAAEELTRRISSGEFMPGEKLNEVAISTQLNISRNTLREAFATLVQQGLVTRIPHRGVFITKPTLTQLEEIYALRHIIEPGALLWGSREGLDNLDAIVRRAERARDAAGPDLIDATAVSNANHEFHRAIVASAHSKHLDTVMSRVLAQMRLAFLHATQVDPSFHTRFIADNRKVADLVSAGDFPGAADVLAHSLSTTRHRLASIFAEPQK</sequence>
<dbReference type="EMBL" id="JADKMY010000002">
    <property type="protein sequence ID" value="MBF4554084.1"/>
    <property type="molecule type" value="Genomic_DNA"/>
</dbReference>
<dbReference type="SUPFAM" id="SSF48008">
    <property type="entry name" value="GntR ligand-binding domain-like"/>
    <property type="match status" value="1"/>
</dbReference>
<evidence type="ECO:0000256" key="3">
    <source>
        <dbReference type="ARBA" id="ARBA00023163"/>
    </source>
</evidence>